<feature type="domain" description="Response regulatory" evidence="4">
    <location>
        <begin position="3"/>
        <end position="119"/>
    </location>
</feature>
<dbReference type="RefSeq" id="WP_109624576.1">
    <property type="nucleotide sequence ID" value="NZ_JANKBI010000001.1"/>
</dbReference>
<proteinExistence type="predicted"/>
<evidence type="ECO:0000259" key="4">
    <source>
        <dbReference type="PROSITE" id="PS50110"/>
    </source>
</evidence>
<dbReference type="PANTHER" id="PTHR37299:SF1">
    <property type="entry name" value="STAGE 0 SPORULATION PROTEIN A HOMOLOG"/>
    <property type="match status" value="1"/>
</dbReference>
<dbReference type="PROSITE" id="PS50110">
    <property type="entry name" value="RESPONSE_REGULATORY"/>
    <property type="match status" value="1"/>
</dbReference>
<keyword evidence="3" id="KW-0597">Phosphoprotein</keyword>
<sequence>MERIAVVEDSQEERNALISCLERYKAQKNENIKWICFDSAFDFLESKEYFDMVFFDIMLPGMNGMEAAQKLRKYDNDIIIIFVTNMSSFAIKSYEVDALDYILKPISYERVEFKLTKAISMIRSRGETSLVIHDLDGRLVRISSGQIYYIEVTGHKLRYCTEKGSFYEKGTLSQKAEILEKHNFARCNACYLVNLKHIFAVNGYYLEMRNGDNLRISQPKKKEFMGKLANYMGQGKC</sequence>
<feature type="modified residue" description="4-aspartylphosphate" evidence="3">
    <location>
        <position position="56"/>
    </location>
</feature>
<evidence type="ECO:0000256" key="3">
    <source>
        <dbReference type="PROSITE-ProRule" id="PRU00169"/>
    </source>
</evidence>
<evidence type="ECO:0000256" key="2">
    <source>
        <dbReference type="ARBA" id="ARBA00024867"/>
    </source>
</evidence>
<dbReference type="SUPFAM" id="SSF52172">
    <property type="entry name" value="CheY-like"/>
    <property type="match status" value="1"/>
</dbReference>
<dbReference type="AlphaFoldDB" id="A0AB73TAL5"/>
<evidence type="ECO:0000259" key="5">
    <source>
        <dbReference type="PROSITE" id="PS50930"/>
    </source>
</evidence>
<dbReference type="GO" id="GO:0000156">
    <property type="term" value="F:phosphorelay response regulator activity"/>
    <property type="evidence" value="ECO:0007669"/>
    <property type="project" value="InterPro"/>
</dbReference>
<dbReference type="SMART" id="SM00448">
    <property type="entry name" value="REC"/>
    <property type="match status" value="1"/>
</dbReference>
<reference evidence="6 7" key="1">
    <citation type="submission" date="2018-05" db="EMBL/GenBank/DDBJ databases">
        <authorList>
            <person name="Goeker M."/>
            <person name="Huntemann M."/>
            <person name="Clum A."/>
            <person name="Pillay M."/>
            <person name="Palaniappan K."/>
            <person name="Varghese N."/>
            <person name="Mikhailova N."/>
            <person name="Stamatis D."/>
            <person name="Reddy T."/>
            <person name="Daum C."/>
            <person name="Shapiro N."/>
            <person name="Ivanova N."/>
            <person name="Kyrpides N."/>
            <person name="Woyke T."/>
        </authorList>
    </citation>
    <scope>NUCLEOTIDE SEQUENCE [LARGE SCALE GENOMIC DNA]</scope>
    <source>
        <strain evidence="6 7">DSM 26524</strain>
    </source>
</reference>
<keyword evidence="7" id="KW-1185">Reference proteome</keyword>
<dbReference type="PANTHER" id="PTHR37299">
    <property type="entry name" value="TRANSCRIPTIONAL REGULATOR-RELATED"/>
    <property type="match status" value="1"/>
</dbReference>
<name>A0AB73TAL5_9FIRM</name>
<dbReference type="GO" id="GO:0003677">
    <property type="term" value="F:DNA binding"/>
    <property type="evidence" value="ECO:0007669"/>
    <property type="project" value="InterPro"/>
</dbReference>
<dbReference type="Pfam" id="PF04397">
    <property type="entry name" value="LytTR"/>
    <property type="match status" value="1"/>
</dbReference>
<dbReference type="PROSITE" id="PS50930">
    <property type="entry name" value="HTH_LYTTR"/>
    <property type="match status" value="1"/>
</dbReference>
<comment type="function">
    <text evidence="2">May play the central regulatory role in sporulation. It may be an element of the effector pathway responsible for the activation of sporulation genes in response to nutritional stress. Spo0A may act in concert with spo0H (a sigma factor) to control the expression of some genes that are critical to the sporulation process.</text>
</comment>
<accession>A0AB73TAL5</accession>
<dbReference type="InterPro" id="IPR046947">
    <property type="entry name" value="LytR-like"/>
</dbReference>
<dbReference type="InterPro" id="IPR001789">
    <property type="entry name" value="Sig_transdc_resp-reg_receiver"/>
</dbReference>
<gene>
    <name evidence="6" type="ORF">C7383_101548</name>
</gene>
<organism evidence="6 7">
    <name type="scientific">Murimonas intestini</name>
    <dbReference type="NCBI Taxonomy" id="1337051"/>
    <lineage>
        <taxon>Bacteria</taxon>
        <taxon>Bacillati</taxon>
        <taxon>Bacillota</taxon>
        <taxon>Clostridia</taxon>
        <taxon>Lachnospirales</taxon>
        <taxon>Lachnospiraceae</taxon>
        <taxon>Murimonas</taxon>
    </lineage>
</organism>
<dbReference type="SMART" id="SM00850">
    <property type="entry name" value="LytTR"/>
    <property type="match status" value="1"/>
</dbReference>
<evidence type="ECO:0000313" key="6">
    <source>
        <dbReference type="EMBL" id="PWJ79171.1"/>
    </source>
</evidence>
<dbReference type="Gene3D" id="2.40.50.1020">
    <property type="entry name" value="LytTr DNA-binding domain"/>
    <property type="match status" value="1"/>
</dbReference>
<dbReference type="InterPro" id="IPR011006">
    <property type="entry name" value="CheY-like_superfamily"/>
</dbReference>
<dbReference type="Gene3D" id="3.40.50.2300">
    <property type="match status" value="1"/>
</dbReference>
<protein>
    <recommendedName>
        <fullName evidence="1">Stage 0 sporulation protein A homolog</fullName>
    </recommendedName>
</protein>
<dbReference type="Proteomes" id="UP000245412">
    <property type="component" value="Unassembled WGS sequence"/>
</dbReference>
<evidence type="ECO:0000256" key="1">
    <source>
        <dbReference type="ARBA" id="ARBA00018672"/>
    </source>
</evidence>
<dbReference type="Pfam" id="PF00072">
    <property type="entry name" value="Response_reg"/>
    <property type="match status" value="1"/>
</dbReference>
<comment type="caution">
    <text evidence="6">The sequence shown here is derived from an EMBL/GenBank/DDBJ whole genome shotgun (WGS) entry which is preliminary data.</text>
</comment>
<feature type="domain" description="HTH LytTR-type" evidence="5">
    <location>
        <begin position="130"/>
        <end position="198"/>
    </location>
</feature>
<dbReference type="InterPro" id="IPR007492">
    <property type="entry name" value="LytTR_DNA-bd_dom"/>
</dbReference>
<evidence type="ECO:0000313" key="7">
    <source>
        <dbReference type="Proteomes" id="UP000245412"/>
    </source>
</evidence>
<dbReference type="EMBL" id="QGGY01000001">
    <property type="protein sequence ID" value="PWJ79171.1"/>
    <property type="molecule type" value="Genomic_DNA"/>
</dbReference>